<organism evidence="4">
    <name type="scientific">Perkinsus marinus (strain ATCC 50983 / TXsc)</name>
    <dbReference type="NCBI Taxonomy" id="423536"/>
    <lineage>
        <taxon>Eukaryota</taxon>
        <taxon>Sar</taxon>
        <taxon>Alveolata</taxon>
        <taxon>Perkinsozoa</taxon>
        <taxon>Perkinsea</taxon>
        <taxon>Perkinsida</taxon>
        <taxon>Perkinsidae</taxon>
        <taxon>Perkinsus</taxon>
    </lineage>
</organism>
<reference evidence="3 4" key="1">
    <citation type="submission" date="2008-07" db="EMBL/GenBank/DDBJ databases">
        <authorList>
            <person name="El-Sayed N."/>
            <person name="Caler E."/>
            <person name="Inman J."/>
            <person name="Amedeo P."/>
            <person name="Hass B."/>
            <person name="Wortman J."/>
        </authorList>
    </citation>
    <scope>NUCLEOTIDE SEQUENCE [LARGE SCALE GENOMIC DNA]</scope>
    <source>
        <strain evidence="4">ATCC 50983 / TXsc</strain>
    </source>
</reference>
<dbReference type="RefSeq" id="XP_002777112.1">
    <property type="nucleotide sequence ID" value="XM_002777066.1"/>
</dbReference>
<dbReference type="OrthoDB" id="10046272at2759"/>
<dbReference type="GeneID" id="9064837"/>
<dbReference type="Proteomes" id="UP000007800">
    <property type="component" value="Unassembled WGS sequence"/>
</dbReference>
<feature type="region of interest" description="Disordered" evidence="2">
    <location>
        <begin position="1"/>
        <end position="35"/>
    </location>
</feature>
<proteinExistence type="predicted"/>
<keyword evidence="1" id="KW-0175">Coiled coil</keyword>
<dbReference type="EMBL" id="GG678666">
    <property type="protein sequence ID" value="EER08928.1"/>
    <property type="molecule type" value="Genomic_DNA"/>
</dbReference>
<evidence type="ECO:0000313" key="3">
    <source>
        <dbReference type="EMBL" id="EER08928.1"/>
    </source>
</evidence>
<feature type="coiled-coil region" evidence="1">
    <location>
        <begin position="171"/>
        <end position="205"/>
    </location>
</feature>
<feature type="region of interest" description="Disordered" evidence="2">
    <location>
        <begin position="47"/>
        <end position="69"/>
    </location>
</feature>
<evidence type="ECO:0000313" key="4">
    <source>
        <dbReference type="Proteomes" id="UP000007800"/>
    </source>
</evidence>
<protein>
    <submittedName>
        <fullName evidence="3">Uncharacterized protein</fullName>
    </submittedName>
</protein>
<accession>C5L2V5</accession>
<name>C5L2V5_PERM5</name>
<feature type="compositionally biased region" description="Low complexity" evidence="2">
    <location>
        <begin position="47"/>
        <end position="58"/>
    </location>
</feature>
<keyword evidence="4" id="KW-1185">Reference proteome</keyword>
<evidence type="ECO:0000256" key="2">
    <source>
        <dbReference type="SAM" id="MobiDB-lite"/>
    </source>
</evidence>
<evidence type="ECO:0000256" key="1">
    <source>
        <dbReference type="SAM" id="Coils"/>
    </source>
</evidence>
<dbReference type="InParanoid" id="C5L2V5"/>
<gene>
    <name evidence="3" type="ORF">Pmar_PMAR014093</name>
</gene>
<sequence length="226" mass="24067">MSGAPDPTQGLGALSSAAQADVTSPPPSTSGPSSAAAIAAAAVLLQQQQQQQQSSYAQGGSGKNGSEEDARAMDEAFMRSLTVTPVPPGDYTEEENIFLVDQMTKHRAQLRGKFEGMVRTRNKIYQMIAAAMNRRFPNAQPKNYNYDSESTSSAEHVLDGSWVDGRGHVSLEKLLDKKSELEIALKQAELVKVRLERELLAMDTKDALAGVPPGATADDCGDAAAT</sequence>
<dbReference type="AlphaFoldDB" id="C5L2V5"/>